<accession>A0A8J5SCW7</accession>
<proteinExistence type="predicted"/>
<keyword evidence="3" id="KW-1185">Reference proteome</keyword>
<feature type="region of interest" description="Disordered" evidence="1">
    <location>
        <begin position="1"/>
        <end position="37"/>
    </location>
</feature>
<comment type="caution">
    <text evidence="2">The sequence shown here is derived from an EMBL/GenBank/DDBJ whole genome shotgun (WGS) entry which is preliminary data.</text>
</comment>
<gene>
    <name evidence="2" type="ORF">GUJ93_ZPchr0005g15010</name>
</gene>
<evidence type="ECO:0000256" key="1">
    <source>
        <dbReference type="SAM" id="MobiDB-lite"/>
    </source>
</evidence>
<protein>
    <submittedName>
        <fullName evidence="2">Uncharacterized protein</fullName>
    </submittedName>
</protein>
<dbReference type="Proteomes" id="UP000729402">
    <property type="component" value="Unassembled WGS sequence"/>
</dbReference>
<name>A0A8J5SCW7_ZIZPA</name>
<feature type="region of interest" description="Disordered" evidence="1">
    <location>
        <begin position="70"/>
        <end position="91"/>
    </location>
</feature>
<sequence length="91" mass="10066">MGESSAYSKVAKSPPKSLSRACNPSESKPAKVGSGATASTSLCFRPRALDLHAIFKGFNSRRDFDVHGLREIPRRLRSLRRARGTPRRRTP</sequence>
<feature type="compositionally biased region" description="Basic residues" evidence="1">
    <location>
        <begin position="75"/>
        <end position="91"/>
    </location>
</feature>
<evidence type="ECO:0000313" key="2">
    <source>
        <dbReference type="EMBL" id="KAG8069448.1"/>
    </source>
</evidence>
<dbReference type="AlphaFoldDB" id="A0A8J5SCW7"/>
<organism evidence="2 3">
    <name type="scientific">Zizania palustris</name>
    <name type="common">Northern wild rice</name>
    <dbReference type="NCBI Taxonomy" id="103762"/>
    <lineage>
        <taxon>Eukaryota</taxon>
        <taxon>Viridiplantae</taxon>
        <taxon>Streptophyta</taxon>
        <taxon>Embryophyta</taxon>
        <taxon>Tracheophyta</taxon>
        <taxon>Spermatophyta</taxon>
        <taxon>Magnoliopsida</taxon>
        <taxon>Liliopsida</taxon>
        <taxon>Poales</taxon>
        <taxon>Poaceae</taxon>
        <taxon>BOP clade</taxon>
        <taxon>Oryzoideae</taxon>
        <taxon>Oryzeae</taxon>
        <taxon>Zizaniinae</taxon>
        <taxon>Zizania</taxon>
    </lineage>
</organism>
<reference evidence="2" key="1">
    <citation type="journal article" date="2021" name="bioRxiv">
        <title>Whole Genome Assembly and Annotation of Northern Wild Rice, Zizania palustris L., Supports a Whole Genome Duplication in the Zizania Genus.</title>
        <authorList>
            <person name="Haas M."/>
            <person name="Kono T."/>
            <person name="Macchietto M."/>
            <person name="Millas R."/>
            <person name="McGilp L."/>
            <person name="Shao M."/>
            <person name="Duquette J."/>
            <person name="Hirsch C.N."/>
            <person name="Kimball J."/>
        </authorList>
    </citation>
    <scope>NUCLEOTIDE SEQUENCE</scope>
    <source>
        <tissue evidence="2">Fresh leaf tissue</tissue>
    </source>
</reference>
<dbReference type="EMBL" id="JAAALK010000284">
    <property type="protein sequence ID" value="KAG8069448.1"/>
    <property type="molecule type" value="Genomic_DNA"/>
</dbReference>
<evidence type="ECO:0000313" key="3">
    <source>
        <dbReference type="Proteomes" id="UP000729402"/>
    </source>
</evidence>
<reference evidence="2" key="2">
    <citation type="submission" date="2021-02" db="EMBL/GenBank/DDBJ databases">
        <authorList>
            <person name="Kimball J.A."/>
            <person name="Haas M.W."/>
            <person name="Macchietto M."/>
            <person name="Kono T."/>
            <person name="Duquette J."/>
            <person name="Shao M."/>
        </authorList>
    </citation>
    <scope>NUCLEOTIDE SEQUENCE</scope>
    <source>
        <tissue evidence="2">Fresh leaf tissue</tissue>
    </source>
</reference>